<dbReference type="AlphaFoldDB" id="A0A0N7L6V3"/>
<name>A0A0N7L6V3_PLAHL</name>
<accession>A0A0N7L6V3</accession>
<keyword evidence="2" id="KW-1185">Reference proteome</keyword>
<evidence type="ECO:0000313" key="2">
    <source>
        <dbReference type="Proteomes" id="UP000054928"/>
    </source>
</evidence>
<dbReference type="EMBL" id="CCYD01001572">
    <property type="protein sequence ID" value="CEG45315.1"/>
    <property type="molecule type" value="Genomic_DNA"/>
</dbReference>
<organism evidence="1 2">
    <name type="scientific">Plasmopara halstedii</name>
    <name type="common">Downy mildew of sunflower</name>
    <dbReference type="NCBI Taxonomy" id="4781"/>
    <lineage>
        <taxon>Eukaryota</taxon>
        <taxon>Sar</taxon>
        <taxon>Stramenopiles</taxon>
        <taxon>Oomycota</taxon>
        <taxon>Peronosporomycetes</taxon>
        <taxon>Peronosporales</taxon>
        <taxon>Peronosporaceae</taxon>
        <taxon>Plasmopara</taxon>
    </lineage>
</organism>
<sequence>MALSVLINEGGLALLEFAVALLRSQVFCYKHIKLHICSGVHQLIAKPNVSFETPQCTI</sequence>
<dbReference type="Proteomes" id="UP000054928">
    <property type="component" value="Unassembled WGS sequence"/>
</dbReference>
<reference evidence="2" key="1">
    <citation type="submission" date="2014-09" db="EMBL/GenBank/DDBJ databases">
        <authorList>
            <person name="Sharma Rahul"/>
            <person name="Thines Marco"/>
        </authorList>
    </citation>
    <scope>NUCLEOTIDE SEQUENCE [LARGE SCALE GENOMIC DNA]</scope>
</reference>
<proteinExistence type="predicted"/>
<evidence type="ECO:0000313" key="1">
    <source>
        <dbReference type="EMBL" id="CEG45315.1"/>
    </source>
</evidence>
<protein>
    <submittedName>
        <fullName evidence="1">Uncharacterized protein</fullName>
    </submittedName>
</protein>
<dbReference type="GeneID" id="36396675"/>
<dbReference type="RefSeq" id="XP_024581684.1">
    <property type="nucleotide sequence ID" value="XM_024716047.1"/>
</dbReference>